<dbReference type="FunFam" id="1.10.1200.10:FF:000005">
    <property type="entry name" value="Nonribosomal peptide synthetase 1"/>
    <property type="match status" value="1"/>
</dbReference>
<dbReference type="InterPro" id="IPR001242">
    <property type="entry name" value="Condensation_dom"/>
</dbReference>
<gene>
    <name evidence="7" type="ORF">SAMN05421852_1761</name>
</gene>
<dbReference type="InterPro" id="IPR025110">
    <property type="entry name" value="AMP-bd_C"/>
</dbReference>
<feature type="non-terminal residue" evidence="7">
    <location>
        <position position="1"/>
    </location>
</feature>
<dbReference type="SMART" id="SM00823">
    <property type="entry name" value="PKS_PP"/>
    <property type="match status" value="1"/>
</dbReference>
<dbReference type="Gene3D" id="1.10.1200.10">
    <property type="entry name" value="ACP-like"/>
    <property type="match status" value="1"/>
</dbReference>
<dbReference type="InterPro" id="IPR036736">
    <property type="entry name" value="ACP-like_sf"/>
</dbReference>
<evidence type="ECO:0000313" key="7">
    <source>
        <dbReference type="EMBL" id="SFJ97369.1"/>
    </source>
</evidence>
<dbReference type="SUPFAM" id="SSF47336">
    <property type="entry name" value="ACP-like"/>
    <property type="match status" value="1"/>
</dbReference>
<dbReference type="Proteomes" id="UP000199545">
    <property type="component" value="Unassembled WGS sequence"/>
</dbReference>
<dbReference type="GO" id="GO:0044550">
    <property type="term" value="P:secondary metabolite biosynthetic process"/>
    <property type="evidence" value="ECO:0007669"/>
    <property type="project" value="TreeGrafter"/>
</dbReference>
<dbReference type="PANTHER" id="PTHR45527:SF14">
    <property type="entry name" value="PLIPASTATIN SYNTHASE SUBUNIT B"/>
    <property type="match status" value="1"/>
</dbReference>
<dbReference type="GO" id="GO:0017000">
    <property type="term" value="P:antibiotic biosynthetic process"/>
    <property type="evidence" value="ECO:0007669"/>
    <property type="project" value="UniProtKB-KW"/>
</dbReference>
<dbReference type="Gene3D" id="3.30.300.30">
    <property type="match status" value="1"/>
</dbReference>
<sequence>ARWLPDGNLEYLGRIDHQVKIRGYRIELGEIEARLLEYPGIKEGLVMARTNPEGEKYLCAYFVIEGAWTVSGLRQHLNEVLPDYMIPAYFVEIEKFPLTPNGKVDKRALPEPEGYVQTGREYVAPTNDLEKTLANIWQEVLKVERVGIHDNFFELGGHSLKATLLVSRIHRELEVELSLRDVFAHPVLKEMADRLQQAKTHVYDAIEPAEEREVYPVSSAQKRMYMVQQLEAGELNTSYNMPFVIELRGHLQIDSLRAAFASLVERHESLRTSFHLMEDELVQKIHPYVEIPWTFIEATEEEVEQQIEAFIRPFDLSQAPLFRVGLIRIGEERHILMMDMHHIISDGVST</sequence>
<dbReference type="InterPro" id="IPR006162">
    <property type="entry name" value="Ppantetheine_attach_site"/>
</dbReference>
<keyword evidence="5" id="KW-0045">Antibiotic biosynthesis</keyword>
<evidence type="ECO:0000259" key="6">
    <source>
        <dbReference type="PROSITE" id="PS50075"/>
    </source>
</evidence>
<dbReference type="FunFam" id="3.30.300.30:FF:000010">
    <property type="entry name" value="Enterobactin synthetase component F"/>
    <property type="match status" value="1"/>
</dbReference>
<dbReference type="InterPro" id="IPR020806">
    <property type="entry name" value="PKS_PP-bd"/>
</dbReference>
<evidence type="ECO:0000256" key="2">
    <source>
        <dbReference type="ARBA" id="ARBA00006432"/>
    </source>
</evidence>
<comment type="cofactor">
    <cofactor evidence="1">
        <name>pantetheine 4'-phosphate</name>
        <dbReference type="ChEBI" id="CHEBI:47942"/>
    </cofactor>
</comment>
<dbReference type="Pfam" id="PF00550">
    <property type="entry name" value="PP-binding"/>
    <property type="match status" value="1"/>
</dbReference>
<evidence type="ECO:0000256" key="1">
    <source>
        <dbReference type="ARBA" id="ARBA00001957"/>
    </source>
</evidence>
<dbReference type="Pfam" id="PF13193">
    <property type="entry name" value="AMP-binding_C"/>
    <property type="match status" value="1"/>
</dbReference>
<dbReference type="InterPro" id="IPR009081">
    <property type="entry name" value="PP-bd_ACP"/>
</dbReference>
<dbReference type="STRING" id="46223.SAMN05421852_1761"/>
<dbReference type="AlphaFoldDB" id="A0A1I3VQF9"/>
<accession>A0A1I3VQF9</accession>
<name>A0A1I3VQF9_9BACL</name>
<dbReference type="SUPFAM" id="SSF52777">
    <property type="entry name" value="CoA-dependent acyltransferases"/>
    <property type="match status" value="1"/>
</dbReference>
<dbReference type="InterPro" id="IPR045851">
    <property type="entry name" value="AMP-bd_C_sf"/>
</dbReference>
<evidence type="ECO:0000256" key="3">
    <source>
        <dbReference type="ARBA" id="ARBA00022450"/>
    </source>
</evidence>
<evidence type="ECO:0000256" key="5">
    <source>
        <dbReference type="ARBA" id="ARBA00023194"/>
    </source>
</evidence>
<evidence type="ECO:0000313" key="8">
    <source>
        <dbReference type="Proteomes" id="UP000199545"/>
    </source>
</evidence>
<proteinExistence type="inferred from homology"/>
<dbReference type="SUPFAM" id="SSF56801">
    <property type="entry name" value="Acetyl-CoA synthetase-like"/>
    <property type="match status" value="1"/>
</dbReference>
<comment type="similarity">
    <text evidence="2">Belongs to the ATP-dependent AMP-binding enzyme family.</text>
</comment>
<keyword evidence="4" id="KW-0597">Phosphoprotein</keyword>
<evidence type="ECO:0000256" key="4">
    <source>
        <dbReference type="ARBA" id="ARBA00022553"/>
    </source>
</evidence>
<dbReference type="Gene3D" id="3.30.559.10">
    <property type="entry name" value="Chloramphenicol acetyltransferase-like domain"/>
    <property type="match status" value="1"/>
</dbReference>
<dbReference type="GO" id="GO:0008610">
    <property type="term" value="P:lipid biosynthetic process"/>
    <property type="evidence" value="ECO:0007669"/>
    <property type="project" value="UniProtKB-ARBA"/>
</dbReference>
<dbReference type="GO" id="GO:0003824">
    <property type="term" value="F:catalytic activity"/>
    <property type="evidence" value="ECO:0007669"/>
    <property type="project" value="InterPro"/>
</dbReference>
<dbReference type="RefSeq" id="WP_245739956.1">
    <property type="nucleotide sequence ID" value="NZ_FORR01000076.1"/>
</dbReference>
<dbReference type="InterPro" id="IPR023213">
    <property type="entry name" value="CAT-like_dom_sf"/>
</dbReference>
<keyword evidence="8" id="KW-1185">Reference proteome</keyword>
<dbReference type="EMBL" id="FORR01000076">
    <property type="protein sequence ID" value="SFJ97369.1"/>
    <property type="molecule type" value="Genomic_DNA"/>
</dbReference>
<dbReference type="PROSITE" id="PS50075">
    <property type="entry name" value="CARRIER"/>
    <property type="match status" value="1"/>
</dbReference>
<reference evidence="7 8" key="1">
    <citation type="submission" date="2016-10" db="EMBL/GenBank/DDBJ databases">
        <authorList>
            <person name="de Groot N.N."/>
        </authorList>
    </citation>
    <scope>NUCLEOTIDE SEQUENCE [LARGE SCALE GENOMIC DNA]</scope>
    <source>
        <strain evidence="7 8">DSM 44778</strain>
    </source>
</reference>
<organism evidence="7 8">
    <name type="scientific">Thermoflavimicrobium dichotomicum</name>
    <dbReference type="NCBI Taxonomy" id="46223"/>
    <lineage>
        <taxon>Bacteria</taxon>
        <taxon>Bacillati</taxon>
        <taxon>Bacillota</taxon>
        <taxon>Bacilli</taxon>
        <taxon>Bacillales</taxon>
        <taxon>Thermoactinomycetaceae</taxon>
        <taxon>Thermoflavimicrobium</taxon>
    </lineage>
</organism>
<feature type="non-terminal residue" evidence="7">
    <location>
        <position position="350"/>
    </location>
</feature>
<dbReference type="PANTHER" id="PTHR45527">
    <property type="entry name" value="NONRIBOSOMAL PEPTIDE SYNTHETASE"/>
    <property type="match status" value="1"/>
</dbReference>
<feature type="domain" description="Carrier" evidence="6">
    <location>
        <begin position="124"/>
        <end position="199"/>
    </location>
</feature>
<dbReference type="PROSITE" id="PS00012">
    <property type="entry name" value="PHOSPHOPANTETHEINE"/>
    <property type="match status" value="1"/>
</dbReference>
<dbReference type="GO" id="GO:0043041">
    <property type="term" value="P:amino acid activation for nonribosomal peptide biosynthetic process"/>
    <property type="evidence" value="ECO:0007669"/>
    <property type="project" value="TreeGrafter"/>
</dbReference>
<dbReference type="GO" id="GO:0031177">
    <property type="term" value="F:phosphopantetheine binding"/>
    <property type="evidence" value="ECO:0007669"/>
    <property type="project" value="InterPro"/>
</dbReference>
<dbReference type="GO" id="GO:0005829">
    <property type="term" value="C:cytosol"/>
    <property type="evidence" value="ECO:0007669"/>
    <property type="project" value="TreeGrafter"/>
</dbReference>
<protein>
    <submittedName>
        <fullName evidence="7">Fengycin family lipopeptide synthetase D</fullName>
    </submittedName>
</protein>
<dbReference type="Pfam" id="PF00668">
    <property type="entry name" value="Condensation"/>
    <property type="match status" value="1"/>
</dbReference>
<keyword evidence="3" id="KW-0596">Phosphopantetheine</keyword>